<dbReference type="SUPFAM" id="SSF55781">
    <property type="entry name" value="GAF domain-like"/>
    <property type="match status" value="1"/>
</dbReference>
<dbReference type="Gene3D" id="1.20.890.10">
    <property type="entry name" value="cAMP-dependent protein kinase regulatory subunit, dimerization-anchoring domain"/>
    <property type="match status" value="1"/>
</dbReference>
<keyword evidence="5" id="KW-1185">Reference proteome</keyword>
<evidence type="ECO:0000256" key="2">
    <source>
        <dbReference type="SAM" id="MobiDB-lite"/>
    </source>
</evidence>
<dbReference type="CDD" id="cd22968">
    <property type="entry name" value="DD_EFCAB5"/>
    <property type="match status" value="1"/>
</dbReference>
<evidence type="ECO:0000313" key="4">
    <source>
        <dbReference type="Ensembl" id="ENSLACP00000016852.1"/>
    </source>
</evidence>
<dbReference type="OMA" id="KNDYNGS"/>
<dbReference type="GO" id="GO:0005509">
    <property type="term" value="F:calcium ion binding"/>
    <property type="evidence" value="ECO:0007669"/>
    <property type="project" value="InterPro"/>
</dbReference>
<dbReference type="FunCoup" id="H3B4N1">
    <property type="interactions" value="105"/>
</dbReference>
<protein>
    <submittedName>
        <fullName evidence="4">EF-hand calcium binding domain 5</fullName>
    </submittedName>
</protein>
<dbReference type="EMBL" id="AFYH01104193">
    <property type="status" value="NOT_ANNOTATED_CDS"/>
    <property type="molecule type" value="Genomic_DNA"/>
</dbReference>
<dbReference type="InParanoid" id="H3B4N1"/>
<accession>H3B4N1</accession>
<feature type="domain" description="EF-hand" evidence="3">
    <location>
        <begin position="731"/>
        <end position="766"/>
    </location>
</feature>
<dbReference type="InterPro" id="IPR011992">
    <property type="entry name" value="EF-hand-dom_pair"/>
</dbReference>
<dbReference type="Gene3D" id="1.20.920.60">
    <property type="match status" value="1"/>
</dbReference>
<dbReference type="PROSITE" id="PS50222">
    <property type="entry name" value="EF_HAND_2"/>
    <property type="match status" value="1"/>
</dbReference>
<dbReference type="GeneTree" id="ENSGT00940000154049"/>
<feature type="region of interest" description="Disordered" evidence="2">
    <location>
        <begin position="611"/>
        <end position="634"/>
    </location>
</feature>
<dbReference type="Ensembl" id="ENSLACT00000016971.1">
    <property type="protein sequence ID" value="ENSLACP00000016852.1"/>
    <property type="gene ID" value="ENSLACG00000014844.1"/>
</dbReference>
<dbReference type="EMBL" id="AFYH01104190">
    <property type="status" value="NOT_ANNOTATED_CDS"/>
    <property type="molecule type" value="Genomic_DNA"/>
</dbReference>
<feature type="region of interest" description="Disordered" evidence="2">
    <location>
        <begin position="346"/>
        <end position="365"/>
    </location>
</feature>
<reference evidence="5" key="1">
    <citation type="submission" date="2011-08" db="EMBL/GenBank/DDBJ databases">
        <title>The draft genome of Latimeria chalumnae.</title>
        <authorList>
            <person name="Di Palma F."/>
            <person name="Alfoldi J."/>
            <person name="Johnson J."/>
            <person name="Berlin A."/>
            <person name="Gnerre S."/>
            <person name="Jaffe D."/>
            <person name="MacCallum I."/>
            <person name="Young S."/>
            <person name="Walker B.J."/>
            <person name="Lander E."/>
            <person name="Lindblad-Toh K."/>
        </authorList>
    </citation>
    <scope>NUCLEOTIDE SEQUENCE [LARGE SCALE GENOMIC DNA]</scope>
    <source>
        <strain evidence="5">Wild caught</strain>
    </source>
</reference>
<dbReference type="STRING" id="7897.ENSLACP00000016852"/>
<reference evidence="4" key="3">
    <citation type="submission" date="2025-09" db="UniProtKB">
        <authorList>
            <consortium name="Ensembl"/>
        </authorList>
    </citation>
    <scope>IDENTIFICATION</scope>
</reference>
<dbReference type="EMBL" id="AFYH01104191">
    <property type="status" value="NOT_ANNOTATED_CDS"/>
    <property type="molecule type" value="Genomic_DNA"/>
</dbReference>
<keyword evidence="1" id="KW-0175">Coiled coil</keyword>
<dbReference type="Proteomes" id="UP000008672">
    <property type="component" value="Unassembled WGS sequence"/>
</dbReference>
<dbReference type="InterPro" id="IPR002048">
    <property type="entry name" value="EF_hand_dom"/>
</dbReference>
<dbReference type="EMBL" id="AFYH01104194">
    <property type="status" value="NOT_ANNOTATED_CDS"/>
    <property type="molecule type" value="Genomic_DNA"/>
</dbReference>
<dbReference type="PANTHER" id="PTHR46788">
    <property type="entry name" value="EF-HAND CALCIUM-BINDING DOMAIN-CONTAINING PROTEIN 5"/>
    <property type="match status" value="1"/>
</dbReference>
<feature type="coiled-coil region" evidence="1">
    <location>
        <begin position="123"/>
        <end position="175"/>
    </location>
</feature>
<evidence type="ECO:0000259" key="3">
    <source>
        <dbReference type="PROSITE" id="PS50222"/>
    </source>
</evidence>
<gene>
    <name evidence="4" type="primary">EFCAB5</name>
</gene>
<proteinExistence type="predicted"/>
<evidence type="ECO:0000313" key="5">
    <source>
        <dbReference type="Proteomes" id="UP000008672"/>
    </source>
</evidence>
<name>H3B4N1_LATCH</name>
<feature type="compositionally biased region" description="Low complexity" evidence="2">
    <location>
        <begin position="1322"/>
        <end position="1335"/>
    </location>
</feature>
<dbReference type="EMBL" id="AFYH01104192">
    <property type="status" value="NOT_ANNOTATED_CDS"/>
    <property type="molecule type" value="Genomic_DNA"/>
</dbReference>
<evidence type="ECO:0000256" key="1">
    <source>
        <dbReference type="SAM" id="Coils"/>
    </source>
</evidence>
<dbReference type="PANTHER" id="PTHR46788:SF1">
    <property type="entry name" value="EF-HAND CALCIUM-BINDING DOMAIN-CONTAINING PROTEIN 5"/>
    <property type="match status" value="1"/>
</dbReference>
<dbReference type="eggNOG" id="ENOG502R5M0">
    <property type="taxonomic scope" value="Eukaryota"/>
</dbReference>
<dbReference type="SUPFAM" id="SSF47473">
    <property type="entry name" value="EF-hand"/>
    <property type="match status" value="1"/>
</dbReference>
<organism evidence="4 5">
    <name type="scientific">Latimeria chalumnae</name>
    <name type="common">Coelacanth</name>
    <dbReference type="NCBI Taxonomy" id="7897"/>
    <lineage>
        <taxon>Eukaryota</taxon>
        <taxon>Metazoa</taxon>
        <taxon>Chordata</taxon>
        <taxon>Craniata</taxon>
        <taxon>Vertebrata</taxon>
        <taxon>Euteleostomi</taxon>
        <taxon>Coelacanthiformes</taxon>
        <taxon>Coelacanthidae</taxon>
        <taxon>Latimeria</taxon>
    </lineage>
</organism>
<sequence length="1343" mass="153501">WKKAFNHKVQQRVLDLQQRRMAQVRHQKEEEEKMNRRFPVDLLANEWFNENKLTVEARIYLLDKLLPTLIPGMEKLLREVESRDVLDAKEGTPSQFDPIHFLGQYLMRNNPQFDCGSQSSPYVRGLRQVLEKLKTEVLDIEENRLAKLKAEVKEKREQREHMQEIMAQVEETRKQALLHQFREWSPDTNGRIQLALIQSALRSFLQNDSPALALYDRELEPTDTLGQTVNSREFAEYVYSYVKSLHPEIFQEFLHHISQCSNAFLKAVRQDMWRQMFSDLFLACDHGQIGLLDRHRVLALLENFYDSNLEPVRATLCNPRQWPIIELDELDHTDFWVDFEDEERAATVTEDSDKPITPQDQSKAVSLTTKSLVTSGEVQPEASVTKKDVLVSEEKNRACNHQEVDGPEKARVYEPMLEIRIEETSTKHESAANEEERSVLGTVEEQQDGPVTTAVPKSEEDNPVLEDAAGEKLNRSYFIKKSTCYSSLWDQNFFSMITSIQQSLFLFLVKNPGQFLNDRPLGQAISFSLHNPPPPNAYSQIKTVKMLLCSSFPVVQESLSSILPTQSVWAAHVNIEFYITSSSIMSMPWTPHSIISHYPATPHERKKLKKKKKKGLKIGDLRSSGQGGRCSSTEDVMTQEEWSVAASRFTDLRSIISDIQSRGNSRLTSAFDGNSLNLPQFVQLLDTFVGEGASPSTVENLIEYLQSGYMETEEEKIERLTKACQAAIAAQHKLVLDALFETWDNDSAGFLELDEVETALLKYKEGMEKEILDKARERITSSHRYGTGGPGLTRKEFRSYIEWIVSELPGEKEEVFDNVVEFLTSSIKRSFTERARGSSRRKWLHKIRRAAETSGVNMDPVYKAVFQVLYKDAEAHGNNKKISCSIALLERNLQDPKRGDTCLRYTGCTAEDAPYLLNKVLYRDMKGVSFASIDEGKPVHVPRVRHHGNIHFWNPSRLEEDLKGSFLAVPLKDSQQRVYGILGVDTLREQVERNIFLMHEISFYQGVSEMFSIAYRHVQIRKNILRLVTSAMSWIHNRAPNITSASTYLMEPAVRKEAGYVLRKMMTTDNNTGVSEIHPSPITLRRADNIFRDYLFKCADNSKVITADAYGKRRIAVPLRDPSGRALGVIDVSTGCCRELPAHEFKDLQKMLKMLQAACHEMLQESSGQVEKTMVLEAEQFDEEKRVGILFQRFMLQDLRDCVQKLGLQSFAELKSYKDPPVMVHNILKAVLLLFNPEWAESEEIDSWNQCKLKVTSDLIRRVSCFDPTASSVRVHAELLAQYIKGIPRGAVWKHGSIPAEYLYNWAFLCYSLLEHKGGVQNESRSSSPSANPNPTLAKSEEK</sequence>
<reference evidence="4" key="2">
    <citation type="submission" date="2025-08" db="UniProtKB">
        <authorList>
            <consortium name="Ensembl"/>
        </authorList>
    </citation>
    <scope>IDENTIFICATION</scope>
</reference>
<dbReference type="HOGENOM" id="CLU_006376_0_0_1"/>
<feature type="region of interest" description="Disordered" evidence="2">
    <location>
        <begin position="1321"/>
        <end position="1343"/>
    </location>
</feature>